<dbReference type="InterPro" id="IPR006652">
    <property type="entry name" value="Kelch_1"/>
</dbReference>
<evidence type="ECO:0008006" key="5">
    <source>
        <dbReference type="Google" id="ProtNLM"/>
    </source>
</evidence>
<evidence type="ECO:0000313" key="4">
    <source>
        <dbReference type="Proteomes" id="UP000030689"/>
    </source>
</evidence>
<dbReference type="PANTHER" id="PTHR46122">
    <property type="entry name" value="GALACTOSE OXIDASE/KELCH REPEAT PROTEIN-RELATED"/>
    <property type="match status" value="1"/>
</dbReference>
<protein>
    <recommendedName>
        <fullName evidence="5">F-box domain-containing protein</fullName>
    </recommendedName>
</protein>
<dbReference type="SUPFAM" id="SSF117281">
    <property type="entry name" value="Kelch motif"/>
    <property type="match status" value="1"/>
</dbReference>
<dbReference type="PANTHER" id="PTHR46122:SF7">
    <property type="entry name" value="GALACTOSE OXIDASE_KELCH REPEAT SUPERFAMILY PROTEIN"/>
    <property type="match status" value="1"/>
</dbReference>
<dbReference type="KEGG" id="eus:EUTSA_v10028195mg"/>
<dbReference type="Gramene" id="ESQ46868">
    <property type="protein sequence ID" value="ESQ46868"/>
    <property type="gene ID" value="EUTSA_v10028195mg"/>
</dbReference>
<dbReference type="GO" id="GO:0005829">
    <property type="term" value="C:cytosol"/>
    <property type="evidence" value="ECO:0007669"/>
    <property type="project" value="TreeGrafter"/>
</dbReference>
<accession>V4M3P0</accession>
<dbReference type="AlphaFoldDB" id="V4M3P0"/>
<keyword evidence="1" id="KW-0880">Kelch repeat</keyword>
<keyword evidence="2" id="KW-0677">Repeat</keyword>
<gene>
    <name evidence="3" type="ORF">EUTSA_v10028195mg</name>
</gene>
<organism evidence="3 4">
    <name type="scientific">Eutrema salsugineum</name>
    <name type="common">Saltwater cress</name>
    <name type="synonym">Sisymbrium salsugineum</name>
    <dbReference type="NCBI Taxonomy" id="72664"/>
    <lineage>
        <taxon>Eukaryota</taxon>
        <taxon>Viridiplantae</taxon>
        <taxon>Streptophyta</taxon>
        <taxon>Embryophyta</taxon>
        <taxon>Tracheophyta</taxon>
        <taxon>Spermatophyta</taxon>
        <taxon>Magnoliopsida</taxon>
        <taxon>eudicotyledons</taxon>
        <taxon>Gunneridae</taxon>
        <taxon>Pentapetalae</taxon>
        <taxon>rosids</taxon>
        <taxon>malvids</taxon>
        <taxon>Brassicales</taxon>
        <taxon>Brassicaceae</taxon>
        <taxon>Eutremeae</taxon>
        <taxon>Eutrema</taxon>
    </lineage>
</organism>
<keyword evidence="4" id="KW-1185">Reference proteome</keyword>
<dbReference type="Gene3D" id="2.120.10.80">
    <property type="entry name" value="Kelch-type beta propeller"/>
    <property type="match status" value="1"/>
</dbReference>
<dbReference type="Pfam" id="PF01344">
    <property type="entry name" value="Kelch_1"/>
    <property type="match status" value="1"/>
</dbReference>
<proteinExistence type="predicted"/>
<name>V4M3P0_EUTSA</name>
<evidence type="ECO:0000256" key="2">
    <source>
        <dbReference type="ARBA" id="ARBA00022737"/>
    </source>
</evidence>
<dbReference type="InterPro" id="IPR052439">
    <property type="entry name" value="F-box/Kelch-repeat"/>
</dbReference>
<dbReference type="OMA" id="KERIVVW"/>
<evidence type="ECO:0000256" key="1">
    <source>
        <dbReference type="ARBA" id="ARBA00022441"/>
    </source>
</evidence>
<dbReference type="GO" id="GO:0005634">
    <property type="term" value="C:nucleus"/>
    <property type="evidence" value="ECO:0007669"/>
    <property type="project" value="UniProtKB-ARBA"/>
</dbReference>
<dbReference type="EMBL" id="KI517416">
    <property type="protein sequence ID" value="ESQ46868.1"/>
    <property type="molecule type" value="Genomic_DNA"/>
</dbReference>
<dbReference type="STRING" id="72664.V4M3P0"/>
<dbReference type="eggNOG" id="KOG1072">
    <property type="taxonomic scope" value="Eukaryota"/>
</dbReference>
<dbReference type="InterPro" id="IPR015915">
    <property type="entry name" value="Kelch-typ_b-propeller"/>
</dbReference>
<dbReference type="Proteomes" id="UP000030689">
    <property type="component" value="Unassembled WGS sequence"/>
</dbReference>
<reference evidence="3 4" key="1">
    <citation type="journal article" date="2013" name="Front. Plant Sci.">
        <title>The Reference Genome of the Halophytic Plant Eutrema salsugineum.</title>
        <authorList>
            <person name="Yang R."/>
            <person name="Jarvis D.E."/>
            <person name="Chen H."/>
            <person name="Beilstein M.A."/>
            <person name="Grimwood J."/>
            <person name="Jenkins J."/>
            <person name="Shu S."/>
            <person name="Prochnik S."/>
            <person name="Xin M."/>
            <person name="Ma C."/>
            <person name="Schmutz J."/>
            <person name="Wing R.A."/>
            <person name="Mitchell-Olds T."/>
            <person name="Schumaker K.S."/>
            <person name="Wang X."/>
        </authorList>
    </citation>
    <scope>NUCLEOTIDE SEQUENCE [LARGE SCALE GENOMIC DNA]</scope>
</reference>
<sequence>MSKNEAKLNQEMLVLRKDQAPRTGANLSQSEPKGQEAGYAVPQLLEELKVEIFCRVSCFDYWKMQFLNKQVMQLLKTGEIFRMRRKHGLVKPYVLIHSGGETCWTMFDKDFENFGKLPTIPSDDGCFFYGDKETISAGAQLIVIGREVEGIVVWRYELESHKWFKGPAIITPKVMYGSASRGTDAFFAGGIKVDENGIYEVVNTLEKYNADTKMWTVLHGMHKRRKFSSGCFLHGKFYVVGGRDENDKNLTCGERYDEVTNSWELIPNMLKDMTLTSSQSPPLIAVVDNNLYLLETSLNELCIYDINANAWKKLGVLPVRANAALGWGVAFKSIGDRLLVIGPSSSQSWHRTTAVYTCWSFSRCGRAILEGIKTFSQLCPSPPVYPKLLRDVCLSVFLRRTWKHTLFVFAFFYVCVYNKFAASLMPKHN</sequence>
<evidence type="ECO:0000313" key="3">
    <source>
        <dbReference type="EMBL" id="ESQ46868.1"/>
    </source>
</evidence>